<keyword evidence="1" id="KW-0689">Ribosomal protein</keyword>
<evidence type="ECO:0000313" key="1">
    <source>
        <dbReference type="EMBL" id="KAJ4725576.1"/>
    </source>
</evidence>
<protein>
    <submittedName>
        <fullName evidence="1">30S ribosomal protein S18, chloroplastic</fullName>
    </submittedName>
</protein>
<proteinExistence type="predicted"/>
<sequence>MKLVRFAFRCVNTNVSHPFHRSNITRTLFTNSFSGNGSETNQNNSKFESTDEFEQRIFGGGSGDGLNSDALFRKLDRLGKARNRPGWLGSGNGGGNDSSVSDDLDESFDTLSDGMDGKLQKAAMYFEFDWEEVEKDGYAFRPDVSFKPGMTYEVKDLDLTKPGVRKPARRTEFEVTTEEVLRKADFRNVRFLANFITEAGIIIKRSKTGISAKAQRKVAREIKTARAFGLMPFTTMGTKSFIFGKTMENLDEDYEYETYDSREPADLDG</sequence>
<keyword evidence="2" id="KW-1185">Reference proteome</keyword>
<reference evidence="1 2" key="1">
    <citation type="journal article" date="2023" name="Science">
        <title>Complex scaffold remodeling in plant triterpene biosynthesis.</title>
        <authorList>
            <person name="De La Pena R."/>
            <person name="Hodgson H."/>
            <person name="Liu J.C."/>
            <person name="Stephenson M.J."/>
            <person name="Martin A.C."/>
            <person name="Owen C."/>
            <person name="Harkess A."/>
            <person name="Leebens-Mack J."/>
            <person name="Jimenez L.E."/>
            <person name="Osbourn A."/>
            <person name="Sattely E.S."/>
        </authorList>
    </citation>
    <scope>NUCLEOTIDE SEQUENCE [LARGE SCALE GENOMIC DNA]</scope>
    <source>
        <strain evidence="2">cv. JPN11</strain>
        <tissue evidence="1">Leaf</tissue>
    </source>
</reference>
<organism evidence="1 2">
    <name type="scientific">Melia azedarach</name>
    <name type="common">Chinaberry tree</name>
    <dbReference type="NCBI Taxonomy" id="155640"/>
    <lineage>
        <taxon>Eukaryota</taxon>
        <taxon>Viridiplantae</taxon>
        <taxon>Streptophyta</taxon>
        <taxon>Embryophyta</taxon>
        <taxon>Tracheophyta</taxon>
        <taxon>Spermatophyta</taxon>
        <taxon>Magnoliopsida</taxon>
        <taxon>eudicotyledons</taxon>
        <taxon>Gunneridae</taxon>
        <taxon>Pentapetalae</taxon>
        <taxon>rosids</taxon>
        <taxon>malvids</taxon>
        <taxon>Sapindales</taxon>
        <taxon>Meliaceae</taxon>
        <taxon>Melia</taxon>
    </lineage>
</organism>
<dbReference type="Proteomes" id="UP001164539">
    <property type="component" value="Chromosome 2"/>
</dbReference>
<evidence type="ECO:0000313" key="2">
    <source>
        <dbReference type="Proteomes" id="UP001164539"/>
    </source>
</evidence>
<gene>
    <name evidence="1" type="ORF">OWV82_004426</name>
</gene>
<dbReference type="EMBL" id="CM051395">
    <property type="protein sequence ID" value="KAJ4725576.1"/>
    <property type="molecule type" value="Genomic_DNA"/>
</dbReference>
<name>A0ACC1YQ58_MELAZ</name>
<keyword evidence="1" id="KW-0687">Ribonucleoprotein</keyword>
<accession>A0ACC1YQ58</accession>
<comment type="caution">
    <text evidence="1">The sequence shown here is derived from an EMBL/GenBank/DDBJ whole genome shotgun (WGS) entry which is preliminary data.</text>
</comment>